<dbReference type="Gene3D" id="3.30.70.330">
    <property type="match status" value="1"/>
</dbReference>
<gene>
    <name evidence="6" type="ORF">AXG93_960s1120</name>
</gene>
<dbReference type="AlphaFoldDB" id="A0A176VG38"/>
<dbReference type="Pfam" id="PF00076">
    <property type="entry name" value="RRM_1"/>
    <property type="match status" value="1"/>
</dbReference>
<feature type="compositionally biased region" description="Polar residues" evidence="4">
    <location>
        <begin position="170"/>
        <end position="182"/>
    </location>
</feature>
<evidence type="ECO:0000256" key="4">
    <source>
        <dbReference type="SAM" id="MobiDB-lite"/>
    </source>
</evidence>
<protein>
    <recommendedName>
        <fullName evidence="1">Probable RNA-binding protein 18</fullName>
    </recommendedName>
    <alternativeName>
        <fullName evidence="2">RNA-binding motif protein 18</fullName>
    </alternativeName>
</protein>
<dbReference type="Proteomes" id="UP000077202">
    <property type="component" value="Unassembled WGS sequence"/>
</dbReference>
<name>A0A176VG38_MARPO</name>
<keyword evidence="7" id="KW-1185">Reference proteome</keyword>
<accession>A0A176VG38</accession>
<dbReference type="GO" id="GO:0003723">
    <property type="term" value="F:RNA binding"/>
    <property type="evidence" value="ECO:0007669"/>
    <property type="project" value="UniProtKB-UniRule"/>
</dbReference>
<dbReference type="PANTHER" id="PTHR48034">
    <property type="entry name" value="TRANSFORMER-2 SEX-DETERMINING PROTEIN-RELATED"/>
    <property type="match status" value="1"/>
</dbReference>
<dbReference type="EMBL" id="LVLJ01003829">
    <property type="protein sequence ID" value="OAE19557.1"/>
    <property type="molecule type" value="Genomic_DNA"/>
</dbReference>
<reference evidence="6" key="1">
    <citation type="submission" date="2016-03" db="EMBL/GenBank/DDBJ databases">
        <title>Mechanisms controlling the formation of the plant cell surface in tip-growing cells are functionally conserved among land plants.</title>
        <authorList>
            <person name="Honkanen S."/>
            <person name="Jones V.A."/>
            <person name="Morieri G."/>
            <person name="Champion C."/>
            <person name="Hetherington A.J."/>
            <person name="Kelly S."/>
            <person name="Saint-Marcoux D."/>
            <person name="Proust H."/>
            <person name="Prescott H."/>
            <person name="Dolan L."/>
        </authorList>
    </citation>
    <scope>NUCLEOTIDE SEQUENCE [LARGE SCALE GENOMIC DNA]</scope>
    <source>
        <tissue evidence="6">Whole gametophyte</tissue>
    </source>
</reference>
<evidence type="ECO:0000256" key="3">
    <source>
        <dbReference type="PROSITE-ProRule" id="PRU00176"/>
    </source>
</evidence>
<dbReference type="PROSITE" id="PS50102">
    <property type="entry name" value="RRM"/>
    <property type="match status" value="1"/>
</dbReference>
<evidence type="ECO:0000259" key="5">
    <source>
        <dbReference type="PROSITE" id="PS50102"/>
    </source>
</evidence>
<dbReference type="InterPro" id="IPR039157">
    <property type="entry name" value="RBM18_RRM"/>
</dbReference>
<evidence type="ECO:0000256" key="1">
    <source>
        <dbReference type="ARBA" id="ARBA00021141"/>
    </source>
</evidence>
<feature type="compositionally biased region" description="Low complexity" evidence="4">
    <location>
        <begin position="119"/>
        <end position="139"/>
    </location>
</feature>
<feature type="region of interest" description="Disordered" evidence="4">
    <location>
        <begin position="154"/>
        <end position="182"/>
    </location>
</feature>
<dbReference type="SMART" id="SM00360">
    <property type="entry name" value="RRM"/>
    <property type="match status" value="1"/>
</dbReference>
<feature type="domain" description="RRM" evidence="5">
    <location>
        <begin position="20"/>
        <end position="101"/>
    </location>
</feature>
<keyword evidence="3" id="KW-0694">RNA-binding</keyword>
<dbReference type="InterPro" id="IPR012677">
    <property type="entry name" value="Nucleotide-bd_a/b_plait_sf"/>
</dbReference>
<dbReference type="CDD" id="cd12355">
    <property type="entry name" value="RRM_RBM18"/>
    <property type="match status" value="1"/>
</dbReference>
<comment type="caution">
    <text evidence="6">The sequence shown here is derived from an EMBL/GenBank/DDBJ whole genome shotgun (WGS) entry which is preliminary data.</text>
</comment>
<evidence type="ECO:0000256" key="2">
    <source>
        <dbReference type="ARBA" id="ARBA00030780"/>
    </source>
</evidence>
<organism evidence="6 7">
    <name type="scientific">Marchantia polymorpha subsp. ruderalis</name>
    <dbReference type="NCBI Taxonomy" id="1480154"/>
    <lineage>
        <taxon>Eukaryota</taxon>
        <taxon>Viridiplantae</taxon>
        <taxon>Streptophyta</taxon>
        <taxon>Embryophyta</taxon>
        <taxon>Marchantiophyta</taxon>
        <taxon>Marchantiopsida</taxon>
        <taxon>Marchantiidae</taxon>
        <taxon>Marchantiales</taxon>
        <taxon>Marchantiaceae</taxon>
        <taxon>Marchantia</taxon>
    </lineage>
</organism>
<evidence type="ECO:0000313" key="6">
    <source>
        <dbReference type="EMBL" id="OAE19557.1"/>
    </source>
</evidence>
<evidence type="ECO:0000313" key="7">
    <source>
        <dbReference type="Proteomes" id="UP000077202"/>
    </source>
</evidence>
<sequence>MLKRCLEVDKEGLGGEKREHKLYIGNLDHRVTEYHVIKLFSPFGKIRCEEYMWHTHGPKRGEPRGFAFVEYSKREDAERAKASMNGRLAFGRPLVVRFVDEKVVTHNNDVPSRSSDGWSSGTNKSSNSSAPSALSSSKSAKIAAIQNKLKLMEKEEFQDNESGPRKIAKTSATSRLHSSRSV</sequence>
<dbReference type="SUPFAM" id="SSF54928">
    <property type="entry name" value="RNA-binding domain, RBD"/>
    <property type="match status" value="1"/>
</dbReference>
<proteinExistence type="predicted"/>
<dbReference type="InterPro" id="IPR050441">
    <property type="entry name" value="RBM"/>
</dbReference>
<dbReference type="InterPro" id="IPR035979">
    <property type="entry name" value="RBD_domain_sf"/>
</dbReference>
<feature type="compositionally biased region" description="Polar residues" evidence="4">
    <location>
        <begin position="109"/>
        <end position="118"/>
    </location>
</feature>
<dbReference type="InterPro" id="IPR000504">
    <property type="entry name" value="RRM_dom"/>
</dbReference>
<feature type="region of interest" description="Disordered" evidence="4">
    <location>
        <begin position="109"/>
        <end position="139"/>
    </location>
</feature>